<dbReference type="PIRSF" id="PIRSF006337">
    <property type="entry name" value="Trehalose_TreZ"/>
    <property type="match status" value="1"/>
</dbReference>
<protein>
    <recommendedName>
        <fullName evidence="5 13">Malto-oligosyltrehalose trehalohydrolase</fullName>
        <shortName evidence="14">MTHase</shortName>
        <ecNumber evidence="4 13">3.2.1.141</ecNumber>
    </recommendedName>
    <alternativeName>
        <fullName evidence="11 14">4-alpha-D-((1-&gt;4)-alpha-D-glucano)trehalose trehalohydrolase</fullName>
    </alternativeName>
    <alternativeName>
        <fullName evidence="10 14">Maltooligosyl trehalose trehalohydrolase</fullName>
    </alternativeName>
</protein>
<feature type="active site" description="Proton donor" evidence="15">
    <location>
        <position position="294"/>
    </location>
</feature>
<evidence type="ECO:0000259" key="17">
    <source>
        <dbReference type="SMART" id="SM00642"/>
    </source>
</evidence>
<keyword evidence="6" id="KW-0963">Cytoplasm</keyword>
<dbReference type="InterPro" id="IPR017853">
    <property type="entry name" value="GH"/>
</dbReference>
<dbReference type="PANTHER" id="PTHR43651">
    <property type="entry name" value="1,4-ALPHA-GLUCAN-BRANCHING ENZYME"/>
    <property type="match status" value="1"/>
</dbReference>
<dbReference type="GO" id="GO:0005737">
    <property type="term" value="C:cytoplasm"/>
    <property type="evidence" value="ECO:0007669"/>
    <property type="project" value="UniProtKB-SubCell"/>
</dbReference>
<dbReference type="GO" id="GO:0005992">
    <property type="term" value="P:trehalose biosynthetic process"/>
    <property type="evidence" value="ECO:0007669"/>
    <property type="project" value="UniProtKB-UniRule"/>
</dbReference>
<feature type="domain" description="Glycosyl hydrolase family 13 catalytic" evidence="17">
    <location>
        <begin position="123"/>
        <end position="507"/>
    </location>
</feature>
<dbReference type="CDD" id="cd11325">
    <property type="entry name" value="AmyAc_GTHase"/>
    <property type="match status" value="1"/>
</dbReference>
<dbReference type="EMBL" id="CP043046">
    <property type="protein sequence ID" value="QEI07996.1"/>
    <property type="molecule type" value="Genomic_DNA"/>
</dbReference>
<evidence type="ECO:0000256" key="14">
    <source>
        <dbReference type="PIRNR" id="PIRNR006337"/>
    </source>
</evidence>
<dbReference type="InterPro" id="IPR044901">
    <property type="entry name" value="Trehalose_TreZ_E-set_sf"/>
</dbReference>
<evidence type="ECO:0000256" key="9">
    <source>
        <dbReference type="ARBA" id="ARBA00023295"/>
    </source>
</evidence>
<dbReference type="UniPathway" id="UPA00299"/>
<evidence type="ECO:0000256" key="11">
    <source>
        <dbReference type="ARBA" id="ARBA00033284"/>
    </source>
</evidence>
<dbReference type="AlphaFoldDB" id="A0A5C0B256"/>
<dbReference type="InterPro" id="IPR006047">
    <property type="entry name" value="GH13_cat_dom"/>
</dbReference>
<proteinExistence type="inferred from homology"/>
<dbReference type="Gene3D" id="1.10.10.760">
    <property type="entry name" value="E-set domains of sugar-utilizing enzymes"/>
    <property type="match status" value="1"/>
</dbReference>
<keyword evidence="9 14" id="KW-0326">Glycosidase</keyword>
<evidence type="ECO:0000256" key="4">
    <source>
        <dbReference type="ARBA" id="ARBA00012268"/>
    </source>
</evidence>
<dbReference type="Pfam" id="PF00128">
    <property type="entry name" value="Alpha-amylase"/>
    <property type="match status" value="1"/>
</dbReference>
<dbReference type="NCBIfam" id="TIGR02402">
    <property type="entry name" value="trehalose_TreZ"/>
    <property type="match status" value="1"/>
</dbReference>
<evidence type="ECO:0000256" key="3">
    <source>
        <dbReference type="ARBA" id="ARBA00008061"/>
    </source>
</evidence>
<evidence type="ECO:0000256" key="8">
    <source>
        <dbReference type="ARBA" id="ARBA00023277"/>
    </source>
</evidence>
<evidence type="ECO:0000256" key="5">
    <source>
        <dbReference type="ARBA" id="ARBA00015938"/>
    </source>
</evidence>
<organism evidence="18 19">
    <name type="scientific">Pigmentiphaga aceris</name>
    <dbReference type="NCBI Taxonomy" id="1940612"/>
    <lineage>
        <taxon>Bacteria</taxon>
        <taxon>Pseudomonadati</taxon>
        <taxon>Pseudomonadota</taxon>
        <taxon>Betaproteobacteria</taxon>
        <taxon>Burkholderiales</taxon>
        <taxon>Alcaligenaceae</taxon>
        <taxon>Pigmentiphaga</taxon>
    </lineage>
</organism>
<dbReference type="SUPFAM" id="SSF81296">
    <property type="entry name" value="E set domains"/>
    <property type="match status" value="1"/>
</dbReference>
<dbReference type="CDD" id="cd02853">
    <property type="entry name" value="E_set_MTHase_like_N"/>
    <property type="match status" value="1"/>
</dbReference>
<evidence type="ECO:0000256" key="10">
    <source>
        <dbReference type="ARBA" id="ARBA00032057"/>
    </source>
</evidence>
<evidence type="ECO:0000256" key="12">
    <source>
        <dbReference type="ARBA" id="ARBA00034013"/>
    </source>
</evidence>
<feature type="site" description="Transition state stabilizer" evidence="16">
    <location>
        <position position="385"/>
    </location>
</feature>
<dbReference type="PANTHER" id="PTHR43651:SF11">
    <property type="entry name" value="MALTO-OLIGOSYLTREHALOSE TREHALOHYDROLASE"/>
    <property type="match status" value="1"/>
</dbReference>
<evidence type="ECO:0000256" key="7">
    <source>
        <dbReference type="ARBA" id="ARBA00022801"/>
    </source>
</evidence>
<reference evidence="18 19" key="1">
    <citation type="submission" date="2019-08" db="EMBL/GenBank/DDBJ databases">
        <title>Amphibian skin-associated Pigmentiphaga: genome sequence and occurrence across geography and hosts.</title>
        <authorList>
            <person name="Bletz M.C."/>
            <person name="Bunk B."/>
            <person name="Sproeer C."/>
            <person name="Biwer P."/>
            <person name="Reiter S."/>
            <person name="Rabemananjara F.C.E."/>
            <person name="Schulz S."/>
            <person name="Overmann J."/>
            <person name="Vences M."/>
        </authorList>
    </citation>
    <scope>NUCLEOTIDE SEQUENCE [LARGE SCALE GENOMIC DNA]</scope>
    <source>
        <strain evidence="18 19">Mada1488</strain>
    </source>
</reference>
<dbReference type="GO" id="GO:0033942">
    <property type="term" value="F:4-alpha-D-(1-&gt;4)-alpha-D-glucanotrehalose trehalohydrolase activity"/>
    <property type="evidence" value="ECO:0007669"/>
    <property type="project" value="UniProtKB-EC"/>
</dbReference>
<comment type="catalytic activity">
    <reaction evidence="12 14">
        <text>hydrolysis of (1-&gt;4)-alpha-D-glucosidic linkage in 4-alpha-D-[(1-&gt;4)-alpha-D-glucanosyl]n trehalose to yield trehalose and (1-&gt;4)-alpha-D-glucan.</text>
        <dbReference type="EC" id="3.2.1.141"/>
    </reaction>
</comment>
<evidence type="ECO:0000256" key="13">
    <source>
        <dbReference type="NCBIfam" id="TIGR02402"/>
    </source>
</evidence>
<accession>A0A5C0B256</accession>
<comment type="subcellular location">
    <subcellularLocation>
        <location evidence="1 15">Cytoplasm</location>
    </subcellularLocation>
</comment>
<evidence type="ECO:0000256" key="2">
    <source>
        <dbReference type="ARBA" id="ARBA00005199"/>
    </source>
</evidence>
<dbReference type="KEGG" id="pacr:FXN63_20755"/>
<dbReference type="Proteomes" id="UP000325161">
    <property type="component" value="Chromosome"/>
</dbReference>
<evidence type="ECO:0000256" key="15">
    <source>
        <dbReference type="PIRSR" id="PIRSR006337-1"/>
    </source>
</evidence>
<feature type="active site" description="Nucleophile" evidence="15">
    <location>
        <position position="261"/>
    </location>
</feature>
<dbReference type="Pfam" id="PF11941">
    <property type="entry name" value="DUF3459"/>
    <property type="match status" value="1"/>
</dbReference>
<comment type="similarity">
    <text evidence="3 14">Belongs to the glycosyl hydrolase 13 family.</text>
</comment>
<evidence type="ECO:0000313" key="19">
    <source>
        <dbReference type="Proteomes" id="UP000325161"/>
    </source>
</evidence>
<dbReference type="InterPro" id="IPR012768">
    <property type="entry name" value="Trehalose_TreZ"/>
</dbReference>
<keyword evidence="19" id="KW-1185">Reference proteome</keyword>
<dbReference type="InterPro" id="IPR022567">
    <property type="entry name" value="DUF3459"/>
</dbReference>
<dbReference type="InterPro" id="IPR014756">
    <property type="entry name" value="Ig_E-set"/>
</dbReference>
<name>A0A5C0B256_9BURK</name>
<dbReference type="SUPFAM" id="SSF51445">
    <property type="entry name" value="(Trans)glycosidases"/>
    <property type="match status" value="1"/>
</dbReference>
<sequence length="619" mass="67478">MSAVSTVAAGAEFGASLLAHDQTRFRFWAPSLTTASVEVEGMAPVVMQAVGQGWFEAVMACGAGARYRYRVSPELLVPDPASRAQAGDVHDPSVVVDPTAYAWQHADWRGRPWHETVLYELHVGVMGGFAAAAARLPELAALGITAIELMPVADFPGKRNWGYDGVLPYAPDAAYGTPDELRALIDTAHGLGLMVFLDVVYNHFGPDGNYLSAYAKDFFREDVKTPWGPSIDFRRPEVRAFFAENALYWLQDFRFDGLRFDAVHAIADPQWLDEMAAFLRESVGPSRHIHLVLENETNGARHLAADFTAQWNDDGHNILHRMLTGETEGYYEDYIDRPAERLARFLKEGFVYQGEPSVHKKGAPRGEPSGYLPPTAFVLFLQNHDQTGNRALGERLTTLAPPDALRAAYTLLLLGPQIPMLFMGEEFGATTPFLFFTDHHDELADAVREGRRSEFAHFAAFSDPVRREKIPDPNAASTFTHSNPFAAEKSADNQAWLALTRELLALRAQEIVPRLPGARAERSLVLGESSVMAQWKLGDGSHLRIYLNLGEDHAVTADLPALDAKLLHESLPGAASAVQGGSVPAGSAVVWLMSAGTEGAALGQANAKSSIDAGGDAHD</sequence>
<evidence type="ECO:0000256" key="16">
    <source>
        <dbReference type="PIRSR" id="PIRSR006337-3"/>
    </source>
</evidence>
<dbReference type="RefSeq" id="WP_148817089.1">
    <property type="nucleotide sequence ID" value="NZ_CP043046.1"/>
</dbReference>
<dbReference type="Gene3D" id="3.20.20.80">
    <property type="entry name" value="Glycosidases"/>
    <property type="match status" value="1"/>
</dbReference>
<dbReference type="EC" id="3.2.1.141" evidence="4 13"/>
<evidence type="ECO:0000256" key="1">
    <source>
        <dbReference type="ARBA" id="ARBA00004496"/>
    </source>
</evidence>
<comment type="pathway">
    <text evidence="2 14">Glycan biosynthesis; trehalose biosynthesis.</text>
</comment>
<gene>
    <name evidence="18" type="primary">treZ</name>
    <name evidence="18" type="ORF">FXN63_20755</name>
</gene>
<keyword evidence="8" id="KW-0119">Carbohydrate metabolism</keyword>
<dbReference type="OrthoDB" id="9800174at2"/>
<keyword evidence="7 14" id="KW-0378">Hydrolase</keyword>
<dbReference type="Gene3D" id="2.60.40.10">
    <property type="entry name" value="Immunoglobulins"/>
    <property type="match status" value="1"/>
</dbReference>
<dbReference type="SMART" id="SM00642">
    <property type="entry name" value="Aamy"/>
    <property type="match status" value="1"/>
</dbReference>
<evidence type="ECO:0000256" key="6">
    <source>
        <dbReference type="ARBA" id="ARBA00022490"/>
    </source>
</evidence>
<evidence type="ECO:0000313" key="18">
    <source>
        <dbReference type="EMBL" id="QEI07996.1"/>
    </source>
</evidence>
<dbReference type="InterPro" id="IPR013783">
    <property type="entry name" value="Ig-like_fold"/>
</dbReference>